<dbReference type="Proteomes" id="UP001280121">
    <property type="component" value="Unassembled WGS sequence"/>
</dbReference>
<evidence type="ECO:0000313" key="2">
    <source>
        <dbReference type="EMBL" id="KAK2635482.1"/>
    </source>
</evidence>
<feature type="domain" description="Zinc knuckle CX2CX4HX4C" evidence="1">
    <location>
        <begin position="27"/>
        <end position="75"/>
    </location>
</feature>
<dbReference type="InterPro" id="IPR025836">
    <property type="entry name" value="Zn_knuckle_CX2CX4HX4C"/>
</dbReference>
<dbReference type="Pfam" id="PF14392">
    <property type="entry name" value="zf-CCHC_4"/>
    <property type="match status" value="1"/>
</dbReference>
<sequence>MIGEVIEINEGKSGDCVGKFISVRVLVDVNKPLRWILRVDVMRDGTKSTMLLKYERLPEYCFRCVCIGHVVRDCLEAAVGEGLEDYDMLFGPLLKADSPMKRGHFQ</sequence>
<name>A0AAD9TG70_9ROSI</name>
<protein>
    <recommendedName>
        <fullName evidence="1">Zinc knuckle CX2CX4HX4C domain-containing protein</fullName>
    </recommendedName>
</protein>
<keyword evidence="3" id="KW-1185">Reference proteome</keyword>
<evidence type="ECO:0000259" key="1">
    <source>
        <dbReference type="Pfam" id="PF14392"/>
    </source>
</evidence>
<comment type="caution">
    <text evidence="2">The sequence shown here is derived from an EMBL/GenBank/DDBJ whole genome shotgun (WGS) entry which is preliminary data.</text>
</comment>
<dbReference type="EMBL" id="JANJYI010000009">
    <property type="protein sequence ID" value="KAK2635482.1"/>
    <property type="molecule type" value="Genomic_DNA"/>
</dbReference>
<dbReference type="AlphaFoldDB" id="A0AAD9TG70"/>
<organism evidence="2 3">
    <name type="scientific">Dipteronia dyeriana</name>
    <dbReference type="NCBI Taxonomy" id="168575"/>
    <lineage>
        <taxon>Eukaryota</taxon>
        <taxon>Viridiplantae</taxon>
        <taxon>Streptophyta</taxon>
        <taxon>Embryophyta</taxon>
        <taxon>Tracheophyta</taxon>
        <taxon>Spermatophyta</taxon>
        <taxon>Magnoliopsida</taxon>
        <taxon>eudicotyledons</taxon>
        <taxon>Gunneridae</taxon>
        <taxon>Pentapetalae</taxon>
        <taxon>rosids</taxon>
        <taxon>malvids</taxon>
        <taxon>Sapindales</taxon>
        <taxon>Sapindaceae</taxon>
        <taxon>Hippocastanoideae</taxon>
        <taxon>Acereae</taxon>
        <taxon>Dipteronia</taxon>
    </lineage>
</organism>
<proteinExistence type="predicted"/>
<reference evidence="2" key="1">
    <citation type="journal article" date="2023" name="Plant J.">
        <title>Genome sequences and population genomics provide insights into the demographic history, inbreeding, and mutation load of two 'living fossil' tree species of Dipteronia.</title>
        <authorList>
            <person name="Feng Y."/>
            <person name="Comes H.P."/>
            <person name="Chen J."/>
            <person name="Zhu S."/>
            <person name="Lu R."/>
            <person name="Zhang X."/>
            <person name="Li P."/>
            <person name="Qiu J."/>
            <person name="Olsen K.M."/>
            <person name="Qiu Y."/>
        </authorList>
    </citation>
    <scope>NUCLEOTIDE SEQUENCE</scope>
    <source>
        <strain evidence="2">KIB01</strain>
    </source>
</reference>
<evidence type="ECO:0000313" key="3">
    <source>
        <dbReference type="Proteomes" id="UP001280121"/>
    </source>
</evidence>
<accession>A0AAD9TG70</accession>
<gene>
    <name evidence="2" type="ORF">Ddye_030274</name>
</gene>